<name>A0A142KWC0_MARVE</name>
<dbReference type="GO" id="GO:0005524">
    <property type="term" value="F:ATP binding"/>
    <property type="evidence" value="ECO:0007669"/>
    <property type="project" value="UniProtKB-UniRule"/>
</dbReference>
<protein>
    <submittedName>
        <fullName evidence="12">Kinesin 12-II protein</fullName>
    </submittedName>
</protein>
<evidence type="ECO:0000256" key="8">
    <source>
        <dbReference type="PROSITE-ProRule" id="PRU00283"/>
    </source>
</evidence>
<keyword evidence="4 8" id="KW-0067">ATP-binding</keyword>
<feature type="coiled-coil region" evidence="9">
    <location>
        <begin position="1282"/>
        <end position="1368"/>
    </location>
</feature>
<feature type="compositionally biased region" description="Low complexity" evidence="10">
    <location>
        <begin position="56"/>
        <end position="66"/>
    </location>
</feature>
<dbReference type="PANTHER" id="PTHR37739">
    <property type="entry name" value="KINESIN-LIKE PROTEIN KIN-12D"/>
    <property type="match status" value="1"/>
</dbReference>
<evidence type="ECO:0000259" key="11">
    <source>
        <dbReference type="PROSITE" id="PS50067"/>
    </source>
</evidence>
<keyword evidence="6 8" id="KW-0505">Motor protein</keyword>
<dbReference type="PANTHER" id="PTHR37739:SF16">
    <property type="entry name" value="KINESIN-LIKE PROTEIN"/>
    <property type="match status" value="1"/>
</dbReference>
<dbReference type="PRINTS" id="PR00380">
    <property type="entry name" value="KINESINHEAVY"/>
</dbReference>
<feature type="compositionally biased region" description="Polar residues" evidence="10">
    <location>
        <begin position="687"/>
        <end position="700"/>
    </location>
</feature>
<keyword evidence="5 9" id="KW-0175">Coiled coil</keyword>
<dbReference type="InterPro" id="IPR044986">
    <property type="entry name" value="KIF15/KIN-12"/>
</dbReference>
<feature type="coiled-coil region" evidence="9">
    <location>
        <begin position="1195"/>
        <end position="1250"/>
    </location>
</feature>
<evidence type="ECO:0000313" key="12">
    <source>
        <dbReference type="EMBL" id="AMS24240.1"/>
    </source>
</evidence>
<dbReference type="GO" id="GO:0008017">
    <property type="term" value="F:microtubule binding"/>
    <property type="evidence" value="ECO:0007669"/>
    <property type="project" value="InterPro"/>
</dbReference>
<dbReference type="InterPro" id="IPR001752">
    <property type="entry name" value="Kinesin_motor_dom"/>
</dbReference>
<dbReference type="GO" id="GO:0003777">
    <property type="term" value="F:microtubule motor activity"/>
    <property type="evidence" value="ECO:0007669"/>
    <property type="project" value="InterPro"/>
</dbReference>
<dbReference type="OMA" id="IRLESYM"/>
<feature type="binding site" evidence="8">
    <location>
        <begin position="219"/>
        <end position="226"/>
    </location>
    <ligand>
        <name>ATP</name>
        <dbReference type="ChEBI" id="CHEBI:30616"/>
    </ligand>
</feature>
<evidence type="ECO:0000256" key="9">
    <source>
        <dbReference type="SAM" id="Coils"/>
    </source>
</evidence>
<proteinExistence type="evidence at transcript level"/>
<accession>A0A142KWC0</accession>
<dbReference type="InterPro" id="IPR027417">
    <property type="entry name" value="P-loop_NTPase"/>
</dbReference>
<dbReference type="PROSITE" id="PS00411">
    <property type="entry name" value="KINESIN_MOTOR_1"/>
    <property type="match status" value="1"/>
</dbReference>
<organism evidence="12">
    <name type="scientific">Marsilea vestita</name>
    <name type="common">Hairy water-clover</name>
    <dbReference type="NCBI Taxonomy" id="59764"/>
    <lineage>
        <taxon>Eukaryota</taxon>
        <taxon>Viridiplantae</taxon>
        <taxon>Streptophyta</taxon>
        <taxon>Embryophyta</taxon>
        <taxon>Tracheophyta</taxon>
        <taxon>Polypodiopsida</taxon>
        <taxon>Polypodiidae</taxon>
        <taxon>Salviniales</taxon>
        <taxon>Marsileaceae</taxon>
        <taxon>Marsilea</taxon>
    </lineage>
</organism>
<feature type="region of interest" description="Disordered" evidence="10">
    <location>
        <begin position="687"/>
        <end position="711"/>
    </location>
</feature>
<dbReference type="SMART" id="SM00129">
    <property type="entry name" value="KISc"/>
    <property type="match status" value="1"/>
</dbReference>
<keyword evidence="2" id="KW-0493">Microtubule</keyword>
<feature type="domain" description="Kinesin motor" evidence="11">
    <location>
        <begin position="142"/>
        <end position="482"/>
    </location>
</feature>
<dbReference type="InterPro" id="IPR019821">
    <property type="entry name" value="Kinesin_motor_CS"/>
</dbReference>
<dbReference type="Pfam" id="PF00225">
    <property type="entry name" value="Kinesin"/>
    <property type="match status" value="1"/>
</dbReference>
<feature type="coiled-coil region" evidence="9">
    <location>
        <begin position="489"/>
        <end position="516"/>
    </location>
</feature>
<dbReference type="GO" id="GO:0007018">
    <property type="term" value="P:microtubule-based movement"/>
    <property type="evidence" value="ECO:0007669"/>
    <property type="project" value="InterPro"/>
</dbReference>
<evidence type="ECO:0000256" key="6">
    <source>
        <dbReference type="ARBA" id="ARBA00023175"/>
    </source>
</evidence>
<keyword evidence="1" id="KW-0150">Chloroplast</keyword>
<feature type="compositionally biased region" description="Polar residues" evidence="10">
    <location>
        <begin position="97"/>
        <end position="116"/>
    </location>
</feature>
<evidence type="ECO:0000256" key="7">
    <source>
        <dbReference type="ARBA" id="ARBA00034488"/>
    </source>
</evidence>
<dbReference type="Gene3D" id="3.40.850.10">
    <property type="entry name" value="Kinesin motor domain"/>
    <property type="match status" value="1"/>
</dbReference>
<evidence type="ECO:0000256" key="4">
    <source>
        <dbReference type="ARBA" id="ARBA00022840"/>
    </source>
</evidence>
<dbReference type="InterPro" id="IPR036961">
    <property type="entry name" value="Kinesin_motor_dom_sf"/>
</dbReference>
<feature type="region of interest" description="Disordered" evidence="10">
    <location>
        <begin position="1"/>
        <end position="117"/>
    </location>
</feature>
<dbReference type="SUPFAM" id="SSF52540">
    <property type="entry name" value="P-loop containing nucleoside triphosphate hydrolases"/>
    <property type="match status" value="1"/>
</dbReference>
<dbReference type="FunFam" id="3.40.850.10:FF:000052">
    <property type="entry name" value="Kinesin-like protein KIN-12F"/>
    <property type="match status" value="1"/>
</dbReference>
<sequence>MSSRHRSRAVESPAREPFSVTPCRKKPTFPIVNTPVRRSGSNTENMPPETALTIPSSGKASSSPFSEVNFTPVVSKSASKASKQGQLPSRTPIPRPSSASVHRTLSQTNNTDSQCNTKRKLNLENNAPVQAPAGAIQDQETSVKVIVRMRPRNSKEELEEAVEIAEKVSCDSLRVDEHQFTFDQVAGTDASQQAIFKTIGLPFVENCLQGFNSSIFAYGQTGSGKTYTMWGSLENLEARNHHVYSEDRGLAPRIFEYLFHRTNEEEERNKDKQLMHLCRCSFLEIYNEQITDLLEPVPKSLQIREDTKSGIYVENLTEEYVSNADDVLRLMLKGFANRRVGSTSMNAESSRSHTVFTCIIESRCKNPGDGGSSVRTSRMNLVDLAGSERQKSTKAAGQRLKEAGNINRSLSQLGNVINILAEISQTGKPRHIPYRDSRLTFLLQESLGGNAKLAMICAISPMSSCKNETLSTLRFAQRAKSIQNKAVINEETEDDVKMLREQIKQLKDELMRMKSHGNQIIGTRTSAGAWNARRSYNLLRMSLSRSLHLPAPDGDSDEEMEIEDETDQFLDVCDSFGCDDNTSVKDMVTGSDEQVDMHGAEKLVPLAEDPTEGELPQEQIHTELTNVDLQHKHVDSTNCGSATEAVEVCPDTLPSNGSEMENINVHSDADTTEAMLPKLDIEDTDTGITPLQDDMQTPILSDSPRLRKNQRPNLSVSIDPEALLRKERNLQFRASMQANATSPTDRLAASLYRGLKILENHQKKIRSSRTSFILEEVEKLQKRPLVDQYTQTSPVPSPSKERSITSFVDEFTQTSPGVFKRSIAEQNDELPDGGSLTKIVTDDCTQTSPIVSFIKESDNDADEKCSVADGCVQTSPLIQKPLFEMQNVDILEKCSASDECIQTSPSLLDDYSLARKSMIDLPEVNFVEECLGFDESIQTSPSLFKCSPTSKLLPELSDANIQTDEDLEQEHILSNNRLSGEPRTPLPLDSQTQANQNLEAILAGAIRREQAGEELLNLKNAEIEQLNRLVRQYKHERECNALLHESRESKINRMEGLIDGTLPKDAFLTEEWSCLTNEHKLLQIKFNNHPDVTLANVEQQRLNEELETYKKFYDLGEREVLLKENQQLRDQLQTFIESGRVRSCNGMMKRLEEISTETDENKLQDISTDAEPMPESFDEAKAWWNNKEAKLMSMLEELGNEVEKYAQTAEKAKQEMEAEKRCASEMKEALEMAMEGHARLLDQYAELQEKHIAFLAKHRKMREAMGDAKRRSRTGKWVEAQAAELAALRLDQEQERKAAQEQIEDLQAQLRDTADAVQAAGELLVRLKEAEDAAMIAEDAAELAARDVDKLEREMDRLKRKHSTEIATLQQRLMESRLQKSSPCPMCLMAERVRFEFTPVSAEEAAAGLEADHLADGSRSIEDNQYDDFHEAAYEFDDDQLGSGSFQSD</sequence>
<dbReference type="GO" id="GO:0009524">
    <property type="term" value="C:phragmoplast"/>
    <property type="evidence" value="ECO:0007669"/>
    <property type="project" value="UniProtKB-ARBA"/>
</dbReference>
<dbReference type="EMBL" id="KT986266">
    <property type="protein sequence ID" value="AMS24240.1"/>
    <property type="molecule type" value="mRNA"/>
</dbReference>
<dbReference type="PROSITE" id="PS50067">
    <property type="entry name" value="KINESIN_MOTOR_2"/>
    <property type="match status" value="1"/>
</dbReference>
<evidence type="ECO:0000256" key="5">
    <source>
        <dbReference type="ARBA" id="ARBA00023054"/>
    </source>
</evidence>
<comment type="similarity">
    <text evidence="7">Belongs to the TRAFAC class myosin-kinesin ATPase superfamily. Kinesin family. KIN-12 subfamily.</text>
</comment>
<evidence type="ECO:0000256" key="3">
    <source>
        <dbReference type="ARBA" id="ARBA00022741"/>
    </source>
</evidence>
<evidence type="ECO:0000256" key="1">
    <source>
        <dbReference type="ARBA" id="ARBA00022528"/>
    </source>
</evidence>
<dbReference type="GO" id="GO:0005874">
    <property type="term" value="C:microtubule"/>
    <property type="evidence" value="ECO:0007669"/>
    <property type="project" value="UniProtKB-KW"/>
</dbReference>
<evidence type="ECO:0000256" key="10">
    <source>
        <dbReference type="SAM" id="MobiDB-lite"/>
    </source>
</evidence>
<reference evidence="12" key="1">
    <citation type="journal article" date="2016" name="Cytoskeleton">
        <title>Transcriptome analysis reveals a diverse family of kinesins essential for spermatogenesis in the fern Marsilea.</title>
        <authorList>
            <person name="Tomei E.J."/>
            <person name="Wolniak S.M."/>
        </authorList>
    </citation>
    <scope>NUCLEOTIDE SEQUENCE</scope>
</reference>
<keyword evidence="1" id="KW-0934">Plastid</keyword>
<evidence type="ECO:0000256" key="2">
    <source>
        <dbReference type="ARBA" id="ARBA00022701"/>
    </source>
</evidence>
<keyword evidence="3 8" id="KW-0547">Nucleotide-binding</keyword>